<dbReference type="RefSeq" id="WP_184831184.1">
    <property type="nucleotide sequence ID" value="NZ_BAAAVN010000005.1"/>
</dbReference>
<protein>
    <submittedName>
        <fullName evidence="1">Uncharacterized protein</fullName>
    </submittedName>
</protein>
<keyword evidence="2" id="KW-1185">Reference proteome</keyword>
<proteinExistence type="predicted"/>
<sequence>MSTDERGESYCTVPVSPIAPFSLYLYADGNPAYVLDLNPRARTAAEATFAEYGLTGEPQDWFTVAVLAGRQAGLDLIEYVESGRLTFTNYGYDYGDGDMDPTWGVTASEEDIAVLSKLGTTLHQLYHDKPRLAELIRDDLEAFEDTDS</sequence>
<name>A0A841DPC0_9ACTN</name>
<comment type="caution">
    <text evidence="1">The sequence shown here is derived from an EMBL/GenBank/DDBJ whole genome shotgun (WGS) entry which is preliminary data.</text>
</comment>
<accession>A0A841DPC0</accession>
<reference evidence="1 2" key="1">
    <citation type="submission" date="2020-08" db="EMBL/GenBank/DDBJ databases">
        <title>Sequencing the genomes of 1000 actinobacteria strains.</title>
        <authorList>
            <person name="Klenk H.-P."/>
        </authorList>
    </citation>
    <scope>NUCLEOTIDE SEQUENCE [LARGE SCALE GENOMIC DNA]</scope>
    <source>
        <strain evidence="1 2">DSM 17294</strain>
    </source>
</reference>
<organism evidence="1 2">
    <name type="scientific">Kribbella solani</name>
    <dbReference type="NCBI Taxonomy" id="236067"/>
    <lineage>
        <taxon>Bacteria</taxon>
        <taxon>Bacillati</taxon>
        <taxon>Actinomycetota</taxon>
        <taxon>Actinomycetes</taxon>
        <taxon>Propionibacteriales</taxon>
        <taxon>Kribbellaceae</taxon>
        <taxon>Kribbella</taxon>
    </lineage>
</organism>
<dbReference type="EMBL" id="JACHNF010000001">
    <property type="protein sequence ID" value="MBB5977308.1"/>
    <property type="molecule type" value="Genomic_DNA"/>
</dbReference>
<dbReference type="Proteomes" id="UP000558997">
    <property type="component" value="Unassembled WGS sequence"/>
</dbReference>
<evidence type="ECO:0000313" key="1">
    <source>
        <dbReference type="EMBL" id="MBB5977308.1"/>
    </source>
</evidence>
<evidence type="ECO:0000313" key="2">
    <source>
        <dbReference type="Proteomes" id="UP000558997"/>
    </source>
</evidence>
<gene>
    <name evidence="1" type="ORF">HDA44_000649</name>
</gene>
<dbReference type="AlphaFoldDB" id="A0A841DPC0"/>